<evidence type="ECO:0008006" key="4">
    <source>
        <dbReference type="Google" id="ProtNLM"/>
    </source>
</evidence>
<evidence type="ECO:0000313" key="2">
    <source>
        <dbReference type="EMBL" id="MEN7536185.1"/>
    </source>
</evidence>
<keyword evidence="3" id="KW-1185">Reference proteome</keyword>
<organism evidence="2 3">
    <name type="scientific">Aurantiacibacter flavus</name>
    <dbReference type="NCBI Taxonomy" id="3145232"/>
    <lineage>
        <taxon>Bacteria</taxon>
        <taxon>Pseudomonadati</taxon>
        <taxon>Pseudomonadota</taxon>
        <taxon>Alphaproteobacteria</taxon>
        <taxon>Sphingomonadales</taxon>
        <taxon>Erythrobacteraceae</taxon>
        <taxon>Aurantiacibacter</taxon>
    </lineage>
</organism>
<reference evidence="2 3" key="1">
    <citation type="submission" date="2024-05" db="EMBL/GenBank/DDBJ databases">
        <authorList>
            <person name="Park S."/>
        </authorList>
    </citation>
    <scope>NUCLEOTIDE SEQUENCE [LARGE SCALE GENOMIC DNA]</scope>
    <source>
        <strain evidence="2 3">DGU5</strain>
    </source>
</reference>
<feature type="chain" id="PRO_5046356483" description="PepSY domain-containing protein" evidence="1">
    <location>
        <begin position="27"/>
        <end position="115"/>
    </location>
</feature>
<dbReference type="RefSeq" id="WP_346783634.1">
    <property type="nucleotide sequence ID" value="NZ_JBDLBR010000001.1"/>
</dbReference>
<sequence length="115" mass="12802">MMTAFAFRISALATVSALALVGAALAVPAAAQPMPSRLQADDQASARAEMQAGRNLPIRSIEQRIVPRYERQGFEYLTFEYDGVAAIYRLKFIKDGRLLFVDADPRTGRVLREQR</sequence>
<evidence type="ECO:0000313" key="3">
    <source>
        <dbReference type="Proteomes" id="UP001484535"/>
    </source>
</evidence>
<name>A0ABV0CTY6_9SPHN</name>
<gene>
    <name evidence="2" type="ORF">ABDJ38_03245</name>
</gene>
<dbReference type="Proteomes" id="UP001484535">
    <property type="component" value="Unassembled WGS sequence"/>
</dbReference>
<accession>A0ABV0CTY6</accession>
<keyword evidence="1" id="KW-0732">Signal</keyword>
<evidence type="ECO:0000256" key="1">
    <source>
        <dbReference type="SAM" id="SignalP"/>
    </source>
</evidence>
<protein>
    <recommendedName>
        <fullName evidence="4">PepSY domain-containing protein</fullName>
    </recommendedName>
</protein>
<comment type="caution">
    <text evidence="2">The sequence shown here is derived from an EMBL/GenBank/DDBJ whole genome shotgun (WGS) entry which is preliminary data.</text>
</comment>
<proteinExistence type="predicted"/>
<feature type="signal peptide" evidence="1">
    <location>
        <begin position="1"/>
        <end position="26"/>
    </location>
</feature>
<dbReference type="EMBL" id="JBDLBR010000001">
    <property type="protein sequence ID" value="MEN7536185.1"/>
    <property type="molecule type" value="Genomic_DNA"/>
</dbReference>